<dbReference type="InterPro" id="IPR001763">
    <property type="entry name" value="Rhodanese-like_dom"/>
</dbReference>
<dbReference type="RefSeq" id="WP_061501689.1">
    <property type="nucleotide sequence ID" value="NZ_CP010951.1"/>
</dbReference>
<evidence type="ECO:0000259" key="1">
    <source>
        <dbReference type="PROSITE" id="PS50206"/>
    </source>
</evidence>
<name>A0A127JWC8_9BURK</name>
<dbReference type="PANTHER" id="PTHR43031">
    <property type="entry name" value="FAD-DEPENDENT OXIDOREDUCTASE"/>
    <property type="match status" value="1"/>
</dbReference>
<dbReference type="CDD" id="cd00158">
    <property type="entry name" value="RHOD"/>
    <property type="match status" value="1"/>
</dbReference>
<dbReference type="PANTHER" id="PTHR43031:SF18">
    <property type="entry name" value="RHODANESE-RELATED SULFURTRANSFERASES"/>
    <property type="match status" value="1"/>
</dbReference>
<organism evidence="2 3">
    <name type="scientific">Ramlibacter tataouinensis</name>
    <dbReference type="NCBI Taxonomy" id="94132"/>
    <lineage>
        <taxon>Bacteria</taxon>
        <taxon>Pseudomonadati</taxon>
        <taxon>Pseudomonadota</taxon>
        <taxon>Betaproteobacteria</taxon>
        <taxon>Burkholderiales</taxon>
        <taxon>Comamonadaceae</taxon>
        <taxon>Ramlibacter</taxon>
    </lineage>
</organism>
<dbReference type="Gene3D" id="3.40.250.10">
    <property type="entry name" value="Rhodanese-like domain"/>
    <property type="match status" value="1"/>
</dbReference>
<accession>A0A127JWC8</accession>
<dbReference type="PATRIC" id="fig|94132.3.peg.3430"/>
<dbReference type="Pfam" id="PF00581">
    <property type="entry name" value="Rhodanese"/>
    <property type="match status" value="1"/>
</dbReference>
<evidence type="ECO:0000313" key="2">
    <source>
        <dbReference type="EMBL" id="AMO24189.1"/>
    </source>
</evidence>
<protein>
    <submittedName>
        <fullName evidence="2">Sulfurtransferase</fullName>
    </submittedName>
</protein>
<proteinExistence type="predicted"/>
<evidence type="ECO:0000313" key="3">
    <source>
        <dbReference type="Proteomes" id="UP000070433"/>
    </source>
</evidence>
<dbReference type="OrthoDB" id="1445766at2"/>
<reference evidence="2 3" key="1">
    <citation type="journal article" date="2014" name="Int. J. Syst. Evol. Microbiol.">
        <title>Ramlibacter solisilvae sp. nov., isolated from forest soil, and emended description of the genus Ramlibacter.</title>
        <authorList>
            <person name="Lee H.J."/>
            <person name="Lee S.H."/>
            <person name="Lee S.S."/>
            <person name="Lee J.S."/>
            <person name="Kim Y."/>
            <person name="Kim S.C."/>
            <person name="Jeon C.O."/>
        </authorList>
    </citation>
    <scope>NUCLEOTIDE SEQUENCE [LARGE SCALE GENOMIC DNA]</scope>
    <source>
        <strain evidence="2 3">5-10</strain>
    </source>
</reference>
<dbReference type="GO" id="GO:0016740">
    <property type="term" value="F:transferase activity"/>
    <property type="evidence" value="ECO:0007669"/>
    <property type="project" value="UniProtKB-KW"/>
</dbReference>
<dbReference type="EMBL" id="CP010951">
    <property type="protein sequence ID" value="AMO24189.1"/>
    <property type="molecule type" value="Genomic_DNA"/>
</dbReference>
<dbReference type="Proteomes" id="UP000070433">
    <property type="component" value="Chromosome"/>
</dbReference>
<dbReference type="SMART" id="SM00450">
    <property type="entry name" value="RHOD"/>
    <property type="match status" value="1"/>
</dbReference>
<dbReference type="AlphaFoldDB" id="A0A127JWC8"/>
<gene>
    <name evidence="2" type="ORF">UC35_16785</name>
</gene>
<dbReference type="InterPro" id="IPR050229">
    <property type="entry name" value="GlpE_sulfurtransferase"/>
</dbReference>
<dbReference type="SUPFAM" id="SSF52821">
    <property type="entry name" value="Rhodanese/Cell cycle control phosphatase"/>
    <property type="match status" value="1"/>
</dbReference>
<keyword evidence="2" id="KW-0808">Transferase</keyword>
<sequence length="135" mass="14227">MKFLIDNWMLISVALASGGMLLWPTIQGGGAGALTSALAVQLINRERAVVVDISEPEEFAQGHIGGARNVPLSQLEQRLPEVVKNKTLPVILVCATGARAGRAAATAKRLGYEKAQALAGGLKSWKEANLPVEKA</sequence>
<keyword evidence="3" id="KW-1185">Reference proteome</keyword>
<dbReference type="InterPro" id="IPR036873">
    <property type="entry name" value="Rhodanese-like_dom_sf"/>
</dbReference>
<dbReference type="PROSITE" id="PS50206">
    <property type="entry name" value="RHODANESE_3"/>
    <property type="match status" value="1"/>
</dbReference>
<feature type="domain" description="Rhodanese" evidence="1">
    <location>
        <begin position="44"/>
        <end position="134"/>
    </location>
</feature>